<dbReference type="InterPro" id="IPR058353">
    <property type="entry name" value="DUF8040"/>
</dbReference>
<evidence type="ECO:0000313" key="4">
    <source>
        <dbReference type="Proteomes" id="UP000323000"/>
    </source>
</evidence>
<proteinExistence type="predicted"/>
<comment type="caution">
    <text evidence="3">The sequence shown here is derived from an EMBL/GenBank/DDBJ whole genome shotgun (WGS) entry which is preliminary data.</text>
</comment>
<evidence type="ECO:0000259" key="2">
    <source>
        <dbReference type="Pfam" id="PF26138"/>
    </source>
</evidence>
<name>A0A5C7ICT5_9ROSI</name>
<reference evidence="4" key="1">
    <citation type="journal article" date="2019" name="Gigascience">
        <title>De novo genome assembly of the endangered Acer yangbiense, a plant species with extremely small populations endemic to Yunnan Province, China.</title>
        <authorList>
            <person name="Yang J."/>
            <person name="Wariss H.M."/>
            <person name="Tao L."/>
            <person name="Zhang R."/>
            <person name="Yun Q."/>
            <person name="Hollingsworth P."/>
            <person name="Dao Z."/>
            <person name="Luo G."/>
            <person name="Guo H."/>
            <person name="Ma Y."/>
            <person name="Sun W."/>
        </authorList>
    </citation>
    <scope>NUCLEOTIDE SEQUENCE [LARGE SCALE GENOMIC DNA]</scope>
    <source>
        <strain evidence="4">cv. Malutang</strain>
    </source>
</reference>
<dbReference type="PANTHER" id="PTHR46250:SF15">
    <property type="entry name" value="OS01G0523800 PROTEIN"/>
    <property type="match status" value="1"/>
</dbReference>
<sequence>MASVIHYIMEYHYNRRLLSNRTFITHATHLDYIKRIITNNDVECISQLRMDRRTFAVLCELLRNTGRLKTDSLVSVEEQVCVFLHILAHHVKNRTIRNRFYRFGETISRYFNSVLSAVLQLHNSLLVSPDPVPENCTDERWKRFKESSASDSRVLRNALSRPTRLKVPTNCGSFRVGTLKNIELRLATILPNCGLRATPHIESKLKTWKKQYGVIYDMINTSGFGWNNVRKCVEVDSNEAWFSYVQAEGWRDKLFPLYERLVNIFGKDRATGRTAYTPESLAANLEEDDNFGNEFEMPAGNFSPLSVNQTDSNQQMNQASSQPVSRKRSRSGDLIVRSMDRFTNVMKDAIDKTTDTLDKMCQVLAKSKMNENRVIADDLQKMRLPLSDQILVMQKFMQKPEIAEIFKA</sequence>
<dbReference type="Pfam" id="PF26138">
    <property type="entry name" value="DUF8040"/>
    <property type="match status" value="1"/>
</dbReference>
<dbReference type="PANTHER" id="PTHR46250">
    <property type="entry name" value="MYB/SANT-LIKE DNA-BINDING DOMAIN PROTEIN-RELATED"/>
    <property type="match status" value="1"/>
</dbReference>
<evidence type="ECO:0000256" key="1">
    <source>
        <dbReference type="SAM" id="MobiDB-lite"/>
    </source>
</evidence>
<keyword evidence="4" id="KW-1185">Reference proteome</keyword>
<protein>
    <recommendedName>
        <fullName evidence="2">DUF8040 domain-containing protein</fullName>
    </recommendedName>
</protein>
<dbReference type="EMBL" id="VAHF01000003">
    <property type="protein sequence ID" value="TXG67170.1"/>
    <property type="molecule type" value="Genomic_DNA"/>
</dbReference>
<feature type="region of interest" description="Disordered" evidence="1">
    <location>
        <begin position="302"/>
        <end position="330"/>
    </location>
</feature>
<dbReference type="OrthoDB" id="1748457at2759"/>
<accession>A0A5C7ICT5</accession>
<gene>
    <name evidence="3" type="ORF">EZV62_008445</name>
</gene>
<dbReference type="AlphaFoldDB" id="A0A5C7ICT5"/>
<dbReference type="Proteomes" id="UP000323000">
    <property type="component" value="Chromosome 3"/>
</dbReference>
<evidence type="ECO:0000313" key="3">
    <source>
        <dbReference type="EMBL" id="TXG67170.1"/>
    </source>
</evidence>
<feature type="compositionally biased region" description="Polar residues" evidence="1">
    <location>
        <begin position="303"/>
        <end position="324"/>
    </location>
</feature>
<organism evidence="3 4">
    <name type="scientific">Acer yangbiense</name>
    <dbReference type="NCBI Taxonomy" id="1000413"/>
    <lineage>
        <taxon>Eukaryota</taxon>
        <taxon>Viridiplantae</taxon>
        <taxon>Streptophyta</taxon>
        <taxon>Embryophyta</taxon>
        <taxon>Tracheophyta</taxon>
        <taxon>Spermatophyta</taxon>
        <taxon>Magnoliopsida</taxon>
        <taxon>eudicotyledons</taxon>
        <taxon>Gunneridae</taxon>
        <taxon>Pentapetalae</taxon>
        <taxon>rosids</taxon>
        <taxon>malvids</taxon>
        <taxon>Sapindales</taxon>
        <taxon>Sapindaceae</taxon>
        <taxon>Hippocastanoideae</taxon>
        <taxon>Acereae</taxon>
        <taxon>Acer</taxon>
    </lineage>
</organism>
<feature type="domain" description="DUF8040" evidence="2">
    <location>
        <begin position="29"/>
        <end position="119"/>
    </location>
</feature>